<dbReference type="Proteomes" id="UP000746751">
    <property type="component" value="Unassembled WGS sequence"/>
</dbReference>
<dbReference type="EMBL" id="DYVF01000069">
    <property type="protein sequence ID" value="HJG31998.1"/>
    <property type="molecule type" value="Genomic_DNA"/>
</dbReference>
<proteinExistence type="predicted"/>
<evidence type="ECO:0000313" key="2">
    <source>
        <dbReference type="Proteomes" id="UP000746751"/>
    </source>
</evidence>
<sequence length="62" mass="6763">MPRVGLQAGANFWGQSLFIHGGAAVNKKGLSPKIRPGLQTHSGHIRIVDMSSILEIREALWN</sequence>
<organism evidence="1 2">
    <name type="scientific">Collinsella ihumii</name>
    <dbReference type="NCBI Taxonomy" id="1720204"/>
    <lineage>
        <taxon>Bacteria</taxon>
        <taxon>Bacillati</taxon>
        <taxon>Actinomycetota</taxon>
        <taxon>Coriobacteriia</taxon>
        <taxon>Coriobacteriales</taxon>
        <taxon>Coriobacteriaceae</taxon>
        <taxon>Collinsella</taxon>
    </lineage>
</organism>
<accession>A0A921ISR2</accession>
<gene>
    <name evidence="1" type="ORF">K8U80_11505</name>
</gene>
<dbReference type="AlphaFoldDB" id="A0A921ISR2"/>
<reference evidence="1" key="2">
    <citation type="submission" date="2021-09" db="EMBL/GenBank/DDBJ databases">
        <authorList>
            <person name="Gilroy R."/>
        </authorList>
    </citation>
    <scope>NUCLEOTIDE SEQUENCE</scope>
    <source>
        <strain evidence="1">ChiGjej2B2-7701</strain>
    </source>
</reference>
<reference evidence="1" key="1">
    <citation type="journal article" date="2021" name="PeerJ">
        <title>Extensive microbial diversity within the chicken gut microbiome revealed by metagenomics and culture.</title>
        <authorList>
            <person name="Gilroy R."/>
            <person name="Ravi A."/>
            <person name="Getino M."/>
            <person name="Pursley I."/>
            <person name="Horton D.L."/>
            <person name="Alikhan N.F."/>
            <person name="Baker D."/>
            <person name="Gharbi K."/>
            <person name="Hall N."/>
            <person name="Watson M."/>
            <person name="Adriaenssens E.M."/>
            <person name="Foster-Nyarko E."/>
            <person name="Jarju S."/>
            <person name="Secka A."/>
            <person name="Antonio M."/>
            <person name="Oren A."/>
            <person name="Chaudhuri R.R."/>
            <person name="La Ragione R."/>
            <person name="Hildebrand F."/>
            <person name="Pallen M.J."/>
        </authorList>
    </citation>
    <scope>NUCLEOTIDE SEQUENCE</scope>
    <source>
        <strain evidence="1">ChiGjej2B2-7701</strain>
    </source>
</reference>
<protein>
    <submittedName>
        <fullName evidence="1">Uncharacterized protein</fullName>
    </submittedName>
</protein>
<comment type="caution">
    <text evidence="1">The sequence shown here is derived from an EMBL/GenBank/DDBJ whole genome shotgun (WGS) entry which is preliminary data.</text>
</comment>
<evidence type="ECO:0000313" key="1">
    <source>
        <dbReference type="EMBL" id="HJG31998.1"/>
    </source>
</evidence>
<feature type="non-terminal residue" evidence="1">
    <location>
        <position position="1"/>
    </location>
</feature>
<name>A0A921ISR2_9ACTN</name>